<name>A0ABP1QZZ8_9HEXA</name>
<reference evidence="1 2" key="1">
    <citation type="submission" date="2024-08" db="EMBL/GenBank/DDBJ databases">
        <authorList>
            <person name="Cucini C."/>
            <person name="Frati F."/>
        </authorList>
    </citation>
    <scope>NUCLEOTIDE SEQUENCE [LARGE SCALE GENOMIC DNA]</scope>
</reference>
<gene>
    <name evidence="1" type="ORF">ODALV1_LOCUS17092</name>
</gene>
<protein>
    <submittedName>
        <fullName evidence="1">Uncharacterized protein</fullName>
    </submittedName>
</protein>
<sequence length="145" mass="16658">MVWKFLDGIIENMLLPHLGDFVKIRCALLNAFFKPLKSDNPGDLEMADEILERAGLDNLLNEKKEEKSIPTAGSTNWLPIVAEDLLDFPHISEEEIRRFTFGVYYIKQANSYTAEHLSGEVDRGYDLFQATETRIQLPETDRLLQ</sequence>
<accession>A0ABP1QZZ8</accession>
<evidence type="ECO:0000313" key="2">
    <source>
        <dbReference type="Proteomes" id="UP001642540"/>
    </source>
</evidence>
<keyword evidence="2" id="KW-1185">Reference proteome</keyword>
<dbReference type="EMBL" id="CAXLJM020000051">
    <property type="protein sequence ID" value="CAL8115960.1"/>
    <property type="molecule type" value="Genomic_DNA"/>
</dbReference>
<evidence type="ECO:0000313" key="1">
    <source>
        <dbReference type="EMBL" id="CAL8115960.1"/>
    </source>
</evidence>
<comment type="caution">
    <text evidence="1">The sequence shown here is derived from an EMBL/GenBank/DDBJ whole genome shotgun (WGS) entry which is preliminary data.</text>
</comment>
<proteinExistence type="predicted"/>
<dbReference type="Proteomes" id="UP001642540">
    <property type="component" value="Unassembled WGS sequence"/>
</dbReference>
<organism evidence="1 2">
    <name type="scientific">Orchesella dallaii</name>
    <dbReference type="NCBI Taxonomy" id="48710"/>
    <lineage>
        <taxon>Eukaryota</taxon>
        <taxon>Metazoa</taxon>
        <taxon>Ecdysozoa</taxon>
        <taxon>Arthropoda</taxon>
        <taxon>Hexapoda</taxon>
        <taxon>Collembola</taxon>
        <taxon>Entomobryomorpha</taxon>
        <taxon>Entomobryoidea</taxon>
        <taxon>Orchesellidae</taxon>
        <taxon>Orchesellinae</taxon>
        <taxon>Orchesella</taxon>
    </lineage>
</organism>